<protein>
    <recommendedName>
        <fullName evidence="5">Bromo domain-containing protein</fullName>
    </recommendedName>
</protein>
<accession>A0ABQ9YF14</accession>
<dbReference type="EMBL" id="JARBJD010000011">
    <property type="protein sequence ID" value="KAK2962310.1"/>
    <property type="molecule type" value="Genomic_DNA"/>
</dbReference>
<comment type="caution">
    <text evidence="3">The sequence shown here is derived from an EMBL/GenBank/DDBJ whole genome shotgun (WGS) entry which is preliminary data.</text>
</comment>
<evidence type="ECO:0000313" key="3">
    <source>
        <dbReference type="EMBL" id="KAK2962310.1"/>
    </source>
</evidence>
<dbReference type="Gene3D" id="1.20.920.10">
    <property type="entry name" value="Bromodomain-like"/>
    <property type="match status" value="1"/>
</dbReference>
<proteinExistence type="predicted"/>
<evidence type="ECO:0000256" key="2">
    <source>
        <dbReference type="SAM" id="MobiDB-lite"/>
    </source>
</evidence>
<gene>
    <name evidence="3" type="ORF">BLNAU_2553</name>
</gene>
<sequence length="355" mass="39531">MDLTTVINRTPTFYTIVKSEKTARVKPECLKTGVKLFRTADELLRAVHSIWDNCYIYNGLLHPVSHVAQKVQKEFSRALEDAVEKGWWTQDDVHRAATSTEEDRLRAMTDAAKAKYRAQVHQTQTTDPPVSSALQTPPAAPKRIRLKPSGTSNTPKITTVPPPQPTSIHHTPPPSPPTQSPHRSPIHPQPSQPTEAPGREALTEVSPVVVHIPSVSSVVPMRADPPPKSPKISDTPSLTAVTDASLSHHVTAKSHPVIQKPHHFSLHANSSKKIPLMTARPVPSPTQKLIKEEKLEIVAKIEGLTEAEMEAFENFMESLRKDDPQWATESDTITFNFEDFETSELRKIQTYLTLR</sequence>
<keyword evidence="4" id="KW-1185">Reference proteome</keyword>
<evidence type="ECO:0000256" key="1">
    <source>
        <dbReference type="ARBA" id="ARBA00023117"/>
    </source>
</evidence>
<name>A0ABQ9YF14_9EUKA</name>
<feature type="compositionally biased region" description="Pro residues" evidence="2">
    <location>
        <begin position="160"/>
        <end position="179"/>
    </location>
</feature>
<reference evidence="3 4" key="1">
    <citation type="journal article" date="2022" name="bioRxiv">
        <title>Genomics of Preaxostyla Flagellates Illuminates Evolutionary Transitions and the Path Towards Mitochondrial Loss.</title>
        <authorList>
            <person name="Novak L.V.F."/>
            <person name="Treitli S.C."/>
            <person name="Pyrih J."/>
            <person name="Halakuc P."/>
            <person name="Pipaliya S.V."/>
            <person name="Vacek V."/>
            <person name="Brzon O."/>
            <person name="Soukal P."/>
            <person name="Eme L."/>
            <person name="Dacks J.B."/>
            <person name="Karnkowska A."/>
            <person name="Elias M."/>
            <person name="Hampl V."/>
        </authorList>
    </citation>
    <scope>NUCLEOTIDE SEQUENCE [LARGE SCALE GENOMIC DNA]</scope>
    <source>
        <strain evidence="3">NAU3</strain>
        <tissue evidence="3">Gut</tissue>
    </source>
</reference>
<feature type="region of interest" description="Disordered" evidence="2">
    <location>
        <begin position="112"/>
        <end position="199"/>
    </location>
</feature>
<keyword evidence="1" id="KW-0103">Bromodomain</keyword>
<organism evidence="3 4">
    <name type="scientific">Blattamonas nauphoetae</name>
    <dbReference type="NCBI Taxonomy" id="2049346"/>
    <lineage>
        <taxon>Eukaryota</taxon>
        <taxon>Metamonada</taxon>
        <taxon>Preaxostyla</taxon>
        <taxon>Oxymonadida</taxon>
        <taxon>Blattamonas</taxon>
    </lineage>
</organism>
<dbReference type="SUPFAM" id="SSF47370">
    <property type="entry name" value="Bromodomain"/>
    <property type="match status" value="1"/>
</dbReference>
<dbReference type="InterPro" id="IPR036427">
    <property type="entry name" value="Bromodomain-like_sf"/>
</dbReference>
<evidence type="ECO:0000313" key="4">
    <source>
        <dbReference type="Proteomes" id="UP001281761"/>
    </source>
</evidence>
<feature type="compositionally biased region" description="Polar residues" evidence="2">
    <location>
        <begin position="120"/>
        <end position="135"/>
    </location>
</feature>
<evidence type="ECO:0008006" key="5">
    <source>
        <dbReference type="Google" id="ProtNLM"/>
    </source>
</evidence>
<dbReference type="Proteomes" id="UP001281761">
    <property type="component" value="Unassembled WGS sequence"/>
</dbReference>